<dbReference type="GO" id="GO:0005576">
    <property type="term" value="C:extracellular region"/>
    <property type="evidence" value="ECO:0007669"/>
    <property type="project" value="TreeGrafter"/>
</dbReference>
<comment type="function">
    <text evidence="19">Glucanases play a role in cell expansion during growth, in cell-cell fusion during mating, and in spore release during sporulation. This enzyme may be involved in beta-glucan degradation and also function biosynthetically as a transglycosylase.</text>
</comment>
<evidence type="ECO:0000256" key="10">
    <source>
        <dbReference type="ARBA" id="ARBA00022622"/>
    </source>
</evidence>
<accession>A0AA40AEX0</accession>
<keyword evidence="25" id="KW-1185">Reference proteome</keyword>
<evidence type="ECO:0000256" key="19">
    <source>
        <dbReference type="ARBA" id="ARBA00025152"/>
    </source>
</evidence>
<dbReference type="FunFam" id="3.20.20.80:FF:000233">
    <property type="entry name" value="Probable glucan endo-1,3-beta-glucosidase eglC"/>
    <property type="match status" value="1"/>
</dbReference>
<comment type="similarity">
    <text evidence="4 22">Belongs to the glycosyl hydrolase 17 family.</text>
</comment>
<dbReference type="GO" id="GO:0009277">
    <property type="term" value="C:fungal-type cell wall"/>
    <property type="evidence" value="ECO:0007669"/>
    <property type="project" value="TreeGrafter"/>
</dbReference>
<evidence type="ECO:0000256" key="23">
    <source>
        <dbReference type="SAM" id="SignalP"/>
    </source>
</evidence>
<evidence type="ECO:0000256" key="17">
    <source>
        <dbReference type="ARBA" id="ARBA00023316"/>
    </source>
</evidence>
<feature type="chain" id="PRO_5041233112" description="Probable glucan endo-1,3-beta-glucosidase eglC" evidence="23">
    <location>
        <begin position="21"/>
        <end position="320"/>
    </location>
</feature>
<keyword evidence="17" id="KW-0961">Cell wall biogenesis/degradation</keyword>
<evidence type="ECO:0000256" key="14">
    <source>
        <dbReference type="ARBA" id="ARBA00023180"/>
    </source>
</evidence>
<keyword evidence="8" id="KW-0134">Cell wall</keyword>
<evidence type="ECO:0000256" key="5">
    <source>
        <dbReference type="ARBA" id="ARBA00012780"/>
    </source>
</evidence>
<keyword evidence="7" id="KW-1003">Cell membrane</keyword>
<dbReference type="GO" id="GO:0005886">
    <property type="term" value="C:plasma membrane"/>
    <property type="evidence" value="ECO:0007669"/>
    <property type="project" value="UniProtKB-SubCell"/>
</dbReference>
<dbReference type="Proteomes" id="UP001172102">
    <property type="component" value="Unassembled WGS sequence"/>
</dbReference>
<dbReference type="GO" id="GO:0042973">
    <property type="term" value="F:glucan endo-1,3-beta-D-glucosidase activity"/>
    <property type="evidence" value="ECO:0007669"/>
    <property type="project" value="UniProtKB-EC"/>
</dbReference>
<evidence type="ECO:0000256" key="12">
    <source>
        <dbReference type="ARBA" id="ARBA00022801"/>
    </source>
</evidence>
<keyword evidence="16" id="KW-0449">Lipoprotein</keyword>
<keyword evidence="13" id="KW-0472">Membrane</keyword>
<protein>
    <recommendedName>
        <fullName evidence="6">Probable glucan endo-1,3-beta-glucosidase eglC</fullName>
        <ecNumber evidence="5">3.2.1.39</ecNumber>
    </recommendedName>
    <alternativeName>
        <fullName evidence="20">Endo-1,3-beta-glucanase eglC</fullName>
    </alternativeName>
    <alternativeName>
        <fullName evidence="21">Laminarinase eglC</fullName>
    </alternativeName>
</protein>
<evidence type="ECO:0000256" key="2">
    <source>
        <dbReference type="ARBA" id="ARBA00004191"/>
    </source>
</evidence>
<evidence type="ECO:0000256" key="13">
    <source>
        <dbReference type="ARBA" id="ARBA00023136"/>
    </source>
</evidence>
<evidence type="ECO:0000256" key="21">
    <source>
        <dbReference type="ARBA" id="ARBA00032906"/>
    </source>
</evidence>
<evidence type="ECO:0000313" key="25">
    <source>
        <dbReference type="Proteomes" id="UP001172102"/>
    </source>
</evidence>
<keyword evidence="12 24" id="KW-0378">Hydrolase</keyword>
<sequence length="320" mass="33248">MMHSASHLVALAATFSSALAAFQGFNYGSTFTSGAAKQQSDFEAEFKTAQGLVGAPGGGFTSARLYTTVQGGTANDPISAIPAAINTKTSLLLGIWCSAGDATFAAELQALKSAITKYGIDFTKLVAGISVGSEDLYRASPTGLLNKENPGAEPSTIARYIKEVRDAIAGTSLAGAQIGHVDTWTAWVNGSNKAVIDASDWIGVDAYPYFQETQANSVANSKGLFDDAVGATQAAVGGKPVWITETGFPVSGKTVGQAVPGLENAKTYWDQVGCPLFGATNTWWYTFQDAAPATPNPSFGIIGNSLTTTPLFDISCKVTK</sequence>
<dbReference type="InterPro" id="IPR000490">
    <property type="entry name" value="Glyco_hydro_17"/>
</dbReference>
<keyword evidence="10" id="KW-0336">GPI-anchor</keyword>
<organism evidence="24 25">
    <name type="scientific">Lasiosphaeris hirsuta</name>
    <dbReference type="NCBI Taxonomy" id="260670"/>
    <lineage>
        <taxon>Eukaryota</taxon>
        <taxon>Fungi</taxon>
        <taxon>Dikarya</taxon>
        <taxon>Ascomycota</taxon>
        <taxon>Pezizomycotina</taxon>
        <taxon>Sordariomycetes</taxon>
        <taxon>Sordariomycetidae</taxon>
        <taxon>Sordariales</taxon>
        <taxon>Lasiosphaeriaceae</taxon>
        <taxon>Lasiosphaeris</taxon>
    </lineage>
</organism>
<evidence type="ECO:0000256" key="9">
    <source>
        <dbReference type="ARBA" id="ARBA00022525"/>
    </source>
</evidence>
<dbReference type="PANTHER" id="PTHR16631:SF13">
    <property type="entry name" value="GLUCAN ENDO-1,3-BETA-GLUCOSIDASE EGLC-RELATED"/>
    <property type="match status" value="1"/>
</dbReference>
<evidence type="ECO:0000313" key="24">
    <source>
        <dbReference type="EMBL" id="KAK0714587.1"/>
    </source>
</evidence>
<keyword evidence="11 23" id="KW-0732">Signal</keyword>
<evidence type="ECO:0000256" key="16">
    <source>
        <dbReference type="ARBA" id="ARBA00023288"/>
    </source>
</evidence>
<evidence type="ECO:0000256" key="22">
    <source>
        <dbReference type="RuleBase" id="RU004335"/>
    </source>
</evidence>
<keyword evidence="15" id="KW-0119">Carbohydrate metabolism</keyword>
<name>A0AA40AEX0_9PEZI</name>
<dbReference type="GO" id="GO:0009986">
    <property type="term" value="C:cell surface"/>
    <property type="evidence" value="ECO:0007669"/>
    <property type="project" value="TreeGrafter"/>
</dbReference>
<keyword evidence="18" id="KW-0624">Polysaccharide degradation</keyword>
<dbReference type="GO" id="GO:0000272">
    <property type="term" value="P:polysaccharide catabolic process"/>
    <property type="evidence" value="ECO:0007669"/>
    <property type="project" value="UniProtKB-KW"/>
</dbReference>
<evidence type="ECO:0000256" key="8">
    <source>
        <dbReference type="ARBA" id="ARBA00022512"/>
    </source>
</evidence>
<dbReference type="Pfam" id="PF00332">
    <property type="entry name" value="Glyco_hydro_17"/>
    <property type="match status" value="1"/>
</dbReference>
<reference evidence="24" key="1">
    <citation type="submission" date="2023-06" db="EMBL/GenBank/DDBJ databases">
        <title>Genome-scale phylogeny and comparative genomics of the fungal order Sordariales.</title>
        <authorList>
            <consortium name="Lawrence Berkeley National Laboratory"/>
            <person name="Hensen N."/>
            <person name="Bonometti L."/>
            <person name="Westerberg I."/>
            <person name="Brannstrom I.O."/>
            <person name="Guillou S."/>
            <person name="Cros-Aarteil S."/>
            <person name="Calhoun S."/>
            <person name="Haridas S."/>
            <person name="Kuo A."/>
            <person name="Mondo S."/>
            <person name="Pangilinan J."/>
            <person name="Riley R."/>
            <person name="Labutti K."/>
            <person name="Andreopoulos B."/>
            <person name="Lipzen A."/>
            <person name="Chen C."/>
            <person name="Yanf M."/>
            <person name="Daum C."/>
            <person name="Ng V."/>
            <person name="Clum A."/>
            <person name="Steindorff A."/>
            <person name="Ohm R."/>
            <person name="Martin F."/>
            <person name="Silar P."/>
            <person name="Natvig D."/>
            <person name="Lalanne C."/>
            <person name="Gautier V."/>
            <person name="Ament-Velasquez S.L."/>
            <person name="Kruys A."/>
            <person name="Hutchinson M.I."/>
            <person name="Powell A.J."/>
            <person name="Barry K."/>
            <person name="Miller A.N."/>
            <person name="Grigoriev I.V."/>
            <person name="Debuchy R."/>
            <person name="Gladieux P."/>
            <person name="Thoren M.H."/>
            <person name="Johannesson H."/>
        </authorList>
    </citation>
    <scope>NUCLEOTIDE SEQUENCE</scope>
    <source>
        <strain evidence="24">SMH4607-1</strain>
    </source>
</reference>
<evidence type="ECO:0000256" key="20">
    <source>
        <dbReference type="ARBA" id="ARBA00032134"/>
    </source>
</evidence>
<dbReference type="GO" id="GO:0098552">
    <property type="term" value="C:side of membrane"/>
    <property type="evidence" value="ECO:0007669"/>
    <property type="project" value="UniProtKB-KW"/>
</dbReference>
<feature type="signal peptide" evidence="23">
    <location>
        <begin position="1"/>
        <end position="20"/>
    </location>
</feature>
<comment type="caution">
    <text evidence="24">The sequence shown here is derived from an EMBL/GenBank/DDBJ whole genome shotgun (WGS) entry which is preliminary data.</text>
</comment>
<dbReference type="InterPro" id="IPR050732">
    <property type="entry name" value="Beta-glucan_modifiers"/>
</dbReference>
<evidence type="ECO:0000256" key="18">
    <source>
        <dbReference type="ARBA" id="ARBA00023326"/>
    </source>
</evidence>
<evidence type="ECO:0000256" key="4">
    <source>
        <dbReference type="ARBA" id="ARBA00008773"/>
    </source>
</evidence>
<gene>
    <name evidence="24" type="ORF">B0H67DRAFT_216054</name>
</gene>
<dbReference type="GO" id="GO:0071555">
    <property type="term" value="P:cell wall organization"/>
    <property type="evidence" value="ECO:0007669"/>
    <property type="project" value="UniProtKB-KW"/>
</dbReference>
<dbReference type="EC" id="3.2.1.39" evidence="5"/>
<dbReference type="Gene3D" id="3.20.20.80">
    <property type="entry name" value="Glycosidases"/>
    <property type="match status" value="1"/>
</dbReference>
<evidence type="ECO:0000256" key="11">
    <source>
        <dbReference type="ARBA" id="ARBA00022729"/>
    </source>
</evidence>
<comment type="catalytic activity">
    <reaction evidence="1">
        <text>Hydrolysis of (1-&gt;3)-beta-D-glucosidic linkages in (1-&gt;3)-beta-D-glucans.</text>
        <dbReference type="EC" id="3.2.1.39"/>
    </reaction>
</comment>
<proteinExistence type="inferred from homology"/>
<comment type="subcellular location">
    <subcellularLocation>
        <location evidence="3">Cell membrane</location>
        <topology evidence="3">Lipid-anchor</topology>
        <topology evidence="3">GPI-anchor</topology>
    </subcellularLocation>
    <subcellularLocation>
        <location evidence="2">Secreted</location>
        <location evidence="2">Cell wall</location>
    </subcellularLocation>
</comment>
<evidence type="ECO:0000256" key="7">
    <source>
        <dbReference type="ARBA" id="ARBA00022475"/>
    </source>
</evidence>
<evidence type="ECO:0000256" key="15">
    <source>
        <dbReference type="ARBA" id="ARBA00023277"/>
    </source>
</evidence>
<evidence type="ECO:0000256" key="1">
    <source>
        <dbReference type="ARBA" id="ARBA00000382"/>
    </source>
</evidence>
<dbReference type="EMBL" id="JAUKUA010000004">
    <property type="protein sequence ID" value="KAK0714587.1"/>
    <property type="molecule type" value="Genomic_DNA"/>
</dbReference>
<dbReference type="AlphaFoldDB" id="A0AA40AEX0"/>
<dbReference type="SUPFAM" id="SSF51445">
    <property type="entry name" value="(Trans)glycosidases"/>
    <property type="match status" value="1"/>
</dbReference>
<dbReference type="PANTHER" id="PTHR16631">
    <property type="entry name" value="GLUCAN 1,3-BETA-GLUCOSIDASE"/>
    <property type="match status" value="1"/>
</dbReference>
<keyword evidence="14" id="KW-0325">Glycoprotein</keyword>
<keyword evidence="9" id="KW-0964">Secreted</keyword>
<evidence type="ECO:0000256" key="6">
    <source>
        <dbReference type="ARBA" id="ARBA00019762"/>
    </source>
</evidence>
<evidence type="ECO:0000256" key="3">
    <source>
        <dbReference type="ARBA" id="ARBA00004609"/>
    </source>
</evidence>
<dbReference type="InterPro" id="IPR017853">
    <property type="entry name" value="GH"/>
</dbReference>